<accession>A0ACB7YIW0</accession>
<protein>
    <submittedName>
        <fullName evidence="1">Uncharacterized protein</fullName>
    </submittedName>
</protein>
<dbReference type="EMBL" id="CM037158">
    <property type="protein sequence ID" value="KAH7853084.1"/>
    <property type="molecule type" value="Genomic_DNA"/>
</dbReference>
<evidence type="ECO:0000313" key="1">
    <source>
        <dbReference type="EMBL" id="KAH7853084.1"/>
    </source>
</evidence>
<sequence length="669" mass="76101">MGKELGYGIAKFYQKVRGEFVFIAKDQDVMDFGLGFDVKKRVVQIYMKHVELTNVVGGTQASETIKNKSRPTPIVINEDPDHEDSDDYDPESSSSKDESDVDFHNSDYNLSDDDNVVETVPERNVQSQGMNLSNKPEIDQSSKETLEKLANIDGDSDNGSTYLSSGYSSSDEEGGSSKRVRRKKYKLFNEQTDMDNPQFLVGMEFKTHSLFKDAVKEHGIKNGKVINFLKSDRSKVRAVCKGRKRRSCPWVIYAAYVPADEVFRVKTYVDTHTCTRSYHVPWVSTRWICNKYTDRIRSNPTWPVKSLAQTIEKEWTCKVSMPRVFRAKKRALDLIEGTTNGQFGMLYAYAEEVMSSNPGTRVVIKAKLVVGSENQVKFKRNAMEEMKKADLNAYKWLCERPPINWSRSHFSTFPKCDILLNNLCESFNSAILIARDQSIISMLERIRHILTEMVVKKREAMEKCMGDICPKIYKLVEKMKGHVGEWVTTYTGNNKYEVSGPGRQYRVDLEHKICGCRRWDLNGIPCIHAVATYSLFDQEPLDHVHQCYSKATYLKTYDNMLAPLNGKELWTTSLTQVMLPPDVCRRAGRPKKARRREPGEEAIVPPDPSKLGRKGTKMTCSKCGVQGHNKRSCKTKVHETANAAMGSGIKLPKTKPKRASKLTVCLYGH</sequence>
<keyword evidence="2" id="KW-1185">Reference proteome</keyword>
<name>A0ACB7YIW0_9ERIC</name>
<dbReference type="Proteomes" id="UP000828048">
    <property type="component" value="Chromosome 8"/>
</dbReference>
<proteinExistence type="predicted"/>
<reference evidence="1 2" key="1">
    <citation type="journal article" date="2021" name="Hortic Res">
        <title>High-quality reference genome and annotation aids understanding of berry development for evergreen blueberry (Vaccinium darrowii).</title>
        <authorList>
            <person name="Yu J."/>
            <person name="Hulse-Kemp A.M."/>
            <person name="Babiker E."/>
            <person name="Staton M."/>
        </authorList>
    </citation>
    <scope>NUCLEOTIDE SEQUENCE [LARGE SCALE GENOMIC DNA]</scope>
    <source>
        <strain evidence="2">cv. NJ 8807/NJ 8810</strain>
        <tissue evidence="1">Young leaf</tissue>
    </source>
</reference>
<gene>
    <name evidence="1" type="ORF">Vadar_033041</name>
</gene>
<comment type="caution">
    <text evidence="1">The sequence shown here is derived from an EMBL/GenBank/DDBJ whole genome shotgun (WGS) entry which is preliminary data.</text>
</comment>
<organism evidence="1 2">
    <name type="scientific">Vaccinium darrowii</name>
    <dbReference type="NCBI Taxonomy" id="229202"/>
    <lineage>
        <taxon>Eukaryota</taxon>
        <taxon>Viridiplantae</taxon>
        <taxon>Streptophyta</taxon>
        <taxon>Embryophyta</taxon>
        <taxon>Tracheophyta</taxon>
        <taxon>Spermatophyta</taxon>
        <taxon>Magnoliopsida</taxon>
        <taxon>eudicotyledons</taxon>
        <taxon>Gunneridae</taxon>
        <taxon>Pentapetalae</taxon>
        <taxon>asterids</taxon>
        <taxon>Ericales</taxon>
        <taxon>Ericaceae</taxon>
        <taxon>Vaccinioideae</taxon>
        <taxon>Vaccinieae</taxon>
        <taxon>Vaccinium</taxon>
    </lineage>
</organism>
<evidence type="ECO:0000313" key="2">
    <source>
        <dbReference type="Proteomes" id="UP000828048"/>
    </source>
</evidence>